<dbReference type="EMBL" id="CAMXCT030004224">
    <property type="protein sequence ID" value="CAL4795537.1"/>
    <property type="molecule type" value="Genomic_DNA"/>
</dbReference>
<dbReference type="EMBL" id="CAMXCT010004224">
    <property type="protein sequence ID" value="CAI4008225.1"/>
    <property type="molecule type" value="Genomic_DNA"/>
</dbReference>
<keyword evidence="6" id="KW-1185">Reference proteome</keyword>
<dbReference type="GO" id="GO:0008168">
    <property type="term" value="F:methyltransferase activity"/>
    <property type="evidence" value="ECO:0007669"/>
    <property type="project" value="UniProtKB-KW"/>
</dbReference>
<evidence type="ECO:0000256" key="2">
    <source>
        <dbReference type="ARBA" id="ARBA00022679"/>
    </source>
</evidence>
<dbReference type="Gene3D" id="3.40.50.150">
    <property type="entry name" value="Vaccinia Virus protein VP39"/>
    <property type="match status" value="1"/>
</dbReference>
<feature type="compositionally biased region" description="Acidic residues" evidence="3">
    <location>
        <begin position="218"/>
        <end position="227"/>
    </location>
</feature>
<proteinExistence type="predicted"/>
<keyword evidence="2" id="KW-0808">Transferase</keyword>
<organism evidence="4">
    <name type="scientific">Cladocopium goreaui</name>
    <dbReference type="NCBI Taxonomy" id="2562237"/>
    <lineage>
        <taxon>Eukaryota</taxon>
        <taxon>Sar</taxon>
        <taxon>Alveolata</taxon>
        <taxon>Dinophyceae</taxon>
        <taxon>Suessiales</taxon>
        <taxon>Symbiodiniaceae</taxon>
        <taxon>Cladocopium</taxon>
    </lineage>
</organism>
<dbReference type="InterPro" id="IPR001525">
    <property type="entry name" value="C5_MeTfrase"/>
</dbReference>
<dbReference type="SUPFAM" id="SSF53335">
    <property type="entry name" value="S-adenosyl-L-methionine-dependent methyltransferases"/>
    <property type="match status" value="1"/>
</dbReference>
<gene>
    <name evidence="4" type="ORF">C1SCF055_LOCUS33685</name>
</gene>
<dbReference type="GO" id="GO:0032259">
    <property type="term" value="P:methylation"/>
    <property type="evidence" value="ECO:0007669"/>
    <property type="project" value="UniProtKB-KW"/>
</dbReference>
<evidence type="ECO:0000313" key="4">
    <source>
        <dbReference type="EMBL" id="CAI4008225.1"/>
    </source>
</evidence>
<reference evidence="4" key="1">
    <citation type="submission" date="2022-10" db="EMBL/GenBank/DDBJ databases">
        <authorList>
            <person name="Chen Y."/>
            <person name="Dougan E. K."/>
            <person name="Chan C."/>
            <person name="Rhodes N."/>
            <person name="Thang M."/>
        </authorList>
    </citation>
    <scope>NUCLEOTIDE SEQUENCE</scope>
</reference>
<evidence type="ECO:0000256" key="1">
    <source>
        <dbReference type="ARBA" id="ARBA00022603"/>
    </source>
</evidence>
<feature type="region of interest" description="Disordered" evidence="3">
    <location>
        <begin position="1331"/>
        <end position="1353"/>
    </location>
</feature>
<accession>A0A9P1DDE2</accession>
<name>A0A9P1DDE2_9DINO</name>
<protein>
    <submittedName>
        <fullName evidence="4">Uncharacterized protein</fullName>
    </submittedName>
</protein>
<feature type="region of interest" description="Disordered" evidence="3">
    <location>
        <begin position="218"/>
        <end position="237"/>
    </location>
</feature>
<evidence type="ECO:0000256" key="3">
    <source>
        <dbReference type="SAM" id="MobiDB-lite"/>
    </source>
</evidence>
<dbReference type="Proteomes" id="UP001152797">
    <property type="component" value="Unassembled WGS sequence"/>
</dbReference>
<evidence type="ECO:0000313" key="5">
    <source>
        <dbReference type="EMBL" id="CAL1161600.1"/>
    </source>
</evidence>
<feature type="compositionally biased region" description="Low complexity" evidence="3">
    <location>
        <begin position="1331"/>
        <end position="1345"/>
    </location>
</feature>
<sequence>MVALIAEATMDSSSAHDGKSRLRASVVESFKVDEVSAWKNFVSQTGLRFKGLRRVHYFRFCMRQDLGADVLDNVAELEEFHHFFQPHPEDIFLVTKRWLADTEISRAIALVPASKAQEIREGFHLPAGLAPRRSITEKVKNNLQKRVPPLQRKGELSAESASYLLQWSSGTLGKIPKPHAYSIFSYSYKGPPQVHQPGAWRIPHRVAHHDLTLETFDEGAQSDDSSSDDASCQQCATGPDATQSEVLLASDDDPELDRAPAHSVESHEVFGFVQTFLTNDKFDGMRRRMNLALLAKGMITIGSLFSGWGVLEMVLSELERQWNQLFPEIPFQAKIMFMSENDRRKQEYLESRFKTSCGLFVDAKDLGNTFVDFLIAGFPCVSISPLTTTPGSVVDAGCSSGSGFLAVEAYVKRYAMMKKRLEKLGYAVSGASYNAADFGVPQQRRRAWLLCIQEAEMSNSSDWLATDMNQFQCRCPSLFSIVDLENIKDSGSKGHRTADVTAKWKKGYEEQCTIYGKANLDRRVSQLSKLAISCSNREVAILAVALEDLERSHGIGESFGLRLSDGDQPMDDGANLEPHVQEFRFDDGGMKGLAAALCWCGLVYFVSNLDDSVVCHGGVKELAMSLLSIPTYYRRPGQDPAHAMIGRIIRQNVEAKKMAVSSFEWSQILGKMAKEGEKITVQEAIEIYNGNPEVVSHGGSGGSKDKSGTGSLMLDTKKQYAIKHWLERTCEGAIHEVMISLKDAPFAFGPWGEGLSVMSFLFLESVVDLHPVQNCGLIPVVSEATIPIDWTLPMSSAAQSLLFHRIRVGFEQATAILENPMDKKRYRMTEDELMDTRNLMCLWAQIASFCSTRLGTFQDFQVGKSKDFELREILDQRPSCFSISMLSSFQKQALEQVRAAEEGATLEAEAERLKVRDARWQWFQNALERDQALLRQIGSAPEKIQALRHRKQMSWRLVQAKQGEKLVKSYMEKFLRTELVSKVELAQQKVNEFRSFVAQSSGRAETDVFILGVVDLNVPGAKSSEKIQEISQCIQFINDLAPDRHACLLEMSEHAKRSSKRGISDEEREVEEALWSLRQHLDSRRFSNGRLVGNIDATDTNAWLTCSELAICGRPLTDNQAVLPLSKDILLPESLSTEDDLRQSERVRPSVETSSAQKGVARWTTLLSSMLNLTGTSFVDKCVIVLNLTPYIEDVFNLRLEEKEFKGGFNTKNLFYLSVTWLNKDTFGQARLTREVTDAWCQKKFKHAGQEFTMEPPELSNQEIESIPGAKASLGKLDEIKFETLERVDKMTIRSDEHKYWAAQTGEIGDTYAKLRDNHAQLIMQMGLSTTDTSAPAPATAETADQGTTQTTPEEVTMESLGKLEETLGVEVKTVSEISSVQLVLCRDGSIWLLSNQDKTLPKHQLLGGVGTGQWIPESDPGPGISFALKEGDRTLVQLDEASFASEQQGFSTLSLFKMLVRAEREKGITQHRVSFLTIERKQDGAVEAGSDGFDIKIKNQMKFRCMKDPRSAEGASERVSMKNFFAKTMDAIGGSQHLMHVFRYRFEKIGQRFKVQRPYVVSKRGISLKKDCPLKVCNGTAAQ</sequence>
<dbReference type="EMBL" id="CAMXCT020004224">
    <property type="protein sequence ID" value="CAL1161600.1"/>
    <property type="molecule type" value="Genomic_DNA"/>
</dbReference>
<comment type="caution">
    <text evidence="4">The sequence shown here is derived from an EMBL/GenBank/DDBJ whole genome shotgun (WGS) entry which is preliminary data.</text>
</comment>
<keyword evidence="1" id="KW-0489">Methyltransferase</keyword>
<evidence type="ECO:0000313" key="6">
    <source>
        <dbReference type="Proteomes" id="UP001152797"/>
    </source>
</evidence>
<reference evidence="5" key="2">
    <citation type="submission" date="2024-04" db="EMBL/GenBank/DDBJ databases">
        <authorList>
            <person name="Chen Y."/>
            <person name="Shah S."/>
            <person name="Dougan E. K."/>
            <person name="Thang M."/>
            <person name="Chan C."/>
        </authorList>
    </citation>
    <scope>NUCLEOTIDE SEQUENCE [LARGE SCALE GENOMIC DNA]</scope>
</reference>
<dbReference type="InterPro" id="IPR029063">
    <property type="entry name" value="SAM-dependent_MTases_sf"/>
</dbReference>
<dbReference type="Pfam" id="PF00145">
    <property type="entry name" value="DNA_methylase"/>
    <property type="match status" value="1"/>
</dbReference>